<evidence type="ECO:0000256" key="1">
    <source>
        <dbReference type="ARBA" id="ARBA00023002"/>
    </source>
</evidence>
<feature type="domain" description="NADP-dependent oxidoreductase" evidence="2">
    <location>
        <begin position="26"/>
        <end position="318"/>
    </location>
</feature>
<dbReference type="InterPro" id="IPR036812">
    <property type="entry name" value="NAD(P)_OxRdtase_dom_sf"/>
</dbReference>
<reference evidence="3" key="2">
    <citation type="submission" date="2020-09" db="EMBL/GenBank/DDBJ databases">
        <authorList>
            <person name="Sun Q."/>
            <person name="Zhou Y."/>
        </authorList>
    </citation>
    <scope>NUCLEOTIDE SEQUENCE</scope>
    <source>
        <strain evidence="3">CGMCC 4.7299</strain>
    </source>
</reference>
<dbReference type="Pfam" id="PF00248">
    <property type="entry name" value="Aldo_ket_red"/>
    <property type="match status" value="1"/>
</dbReference>
<keyword evidence="1" id="KW-0560">Oxidoreductase</keyword>
<dbReference type="GO" id="GO:0016491">
    <property type="term" value="F:oxidoreductase activity"/>
    <property type="evidence" value="ECO:0007669"/>
    <property type="project" value="UniProtKB-KW"/>
</dbReference>
<dbReference type="Gene3D" id="3.20.20.100">
    <property type="entry name" value="NADP-dependent oxidoreductase domain"/>
    <property type="match status" value="1"/>
</dbReference>
<dbReference type="InterPro" id="IPR023210">
    <property type="entry name" value="NADP_OxRdtase_dom"/>
</dbReference>
<name>A0A8J3C183_9ACTN</name>
<dbReference type="GO" id="GO:0005737">
    <property type="term" value="C:cytoplasm"/>
    <property type="evidence" value="ECO:0007669"/>
    <property type="project" value="TreeGrafter"/>
</dbReference>
<dbReference type="InterPro" id="IPR050791">
    <property type="entry name" value="Aldo-Keto_reductase"/>
</dbReference>
<dbReference type="AlphaFoldDB" id="A0A8J3C183"/>
<keyword evidence="4" id="KW-1185">Reference proteome</keyword>
<dbReference type="PANTHER" id="PTHR43625:SF40">
    <property type="entry name" value="ALDO-KETO REDUCTASE YAKC [NADP(+)]"/>
    <property type="match status" value="1"/>
</dbReference>
<dbReference type="RefSeq" id="WP_189080044.1">
    <property type="nucleotide sequence ID" value="NZ_BMMX01000013.1"/>
</dbReference>
<gene>
    <name evidence="3" type="ORF">GCM10012284_32470</name>
</gene>
<dbReference type="EMBL" id="BMMX01000013">
    <property type="protein sequence ID" value="GGK95819.1"/>
    <property type="molecule type" value="Genomic_DNA"/>
</dbReference>
<evidence type="ECO:0000313" key="3">
    <source>
        <dbReference type="EMBL" id="GGK95819.1"/>
    </source>
</evidence>
<dbReference type="PANTHER" id="PTHR43625">
    <property type="entry name" value="AFLATOXIN B1 ALDEHYDE REDUCTASE"/>
    <property type="match status" value="1"/>
</dbReference>
<evidence type="ECO:0000259" key="2">
    <source>
        <dbReference type="Pfam" id="PF00248"/>
    </source>
</evidence>
<protein>
    <submittedName>
        <fullName evidence="3">Aldo/keto reductase</fullName>
    </submittedName>
</protein>
<comment type="caution">
    <text evidence="3">The sequence shown here is derived from an EMBL/GenBank/DDBJ whole genome shotgun (WGS) entry which is preliminary data.</text>
</comment>
<reference evidence="3" key="1">
    <citation type="journal article" date="2014" name="Int. J. Syst. Evol. Microbiol.">
        <title>Complete genome sequence of Corynebacterium casei LMG S-19264T (=DSM 44701T), isolated from a smear-ripened cheese.</title>
        <authorList>
            <consortium name="US DOE Joint Genome Institute (JGI-PGF)"/>
            <person name="Walter F."/>
            <person name="Albersmeier A."/>
            <person name="Kalinowski J."/>
            <person name="Ruckert C."/>
        </authorList>
    </citation>
    <scope>NUCLEOTIDE SEQUENCE</scope>
    <source>
        <strain evidence="3">CGMCC 4.7299</strain>
    </source>
</reference>
<evidence type="ECO:0000313" key="4">
    <source>
        <dbReference type="Proteomes" id="UP000656042"/>
    </source>
</evidence>
<dbReference type="Proteomes" id="UP000656042">
    <property type="component" value="Unassembled WGS sequence"/>
</dbReference>
<accession>A0A8J3C183</accession>
<dbReference type="SUPFAM" id="SSF51430">
    <property type="entry name" value="NAD(P)-linked oxidoreductase"/>
    <property type="match status" value="1"/>
</dbReference>
<organism evidence="3 4">
    <name type="scientific">Mangrovihabitans endophyticus</name>
    <dbReference type="NCBI Taxonomy" id="1751298"/>
    <lineage>
        <taxon>Bacteria</taxon>
        <taxon>Bacillati</taxon>
        <taxon>Actinomycetota</taxon>
        <taxon>Actinomycetes</taxon>
        <taxon>Micromonosporales</taxon>
        <taxon>Micromonosporaceae</taxon>
        <taxon>Mangrovihabitans</taxon>
    </lineage>
</organism>
<proteinExistence type="predicted"/>
<sequence>MQTRILGRTGPDVSALEVSTLEVSALGLGGMSMSGAYGAADRGESIATVHAALDAGVTLIDTADFYGMGHNELLIAEALRGRDRDSYQLSVKFGQLRGPGPVFGPQDGRPAAVRNFLAYSLTRLGTDHVDVYRPARLDPAVPIEETVGAIKEMVEAGYVRHIGLSEVDAATIRRAHAVHPITDVQIEYSLLSRAVEAEVLPTLRELGIGLTAYGVLGRGLISGHWSAGGTGEPGDFRGMSPRFSSGNVEHNLTLVEALRAVAEAKGCTVAQMAIAWVVAQGPDIVPLIGARTRERLAEALPAAGLALTADDLAEIEKAVPRGAARGDRYPTALMSGLGVGN</sequence>